<dbReference type="PANTHER" id="PTHR33021:SF339">
    <property type="entry name" value="OS07G0570600 PROTEIN"/>
    <property type="match status" value="1"/>
</dbReference>
<evidence type="ECO:0000313" key="5">
    <source>
        <dbReference type="EMBL" id="KAJ8442753.1"/>
    </source>
</evidence>
<keyword evidence="3" id="KW-0732">Signal</keyword>
<evidence type="ECO:0000259" key="4">
    <source>
        <dbReference type="PROSITE" id="PS51485"/>
    </source>
</evidence>
<keyword evidence="1" id="KW-0479">Metal-binding</keyword>
<keyword evidence="2" id="KW-0325">Glycoprotein</keyword>
<dbReference type="FunFam" id="2.60.40.420:FF:000003">
    <property type="entry name" value="Blue copper"/>
    <property type="match status" value="1"/>
</dbReference>
<dbReference type="InterPro" id="IPR003245">
    <property type="entry name" value="Phytocyanin_dom"/>
</dbReference>
<dbReference type="GO" id="GO:0005886">
    <property type="term" value="C:plasma membrane"/>
    <property type="evidence" value="ECO:0007669"/>
    <property type="project" value="TreeGrafter"/>
</dbReference>
<dbReference type="Gene3D" id="2.60.40.420">
    <property type="entry name" value="Cupredoxins - blue copper proteins"/>
    <property type="match status" value="1"/>
</dbReference>
<feature type="signal peptide" evidence="3">
    <location>
        <begin position="1"/>
        <end position="26"/>
    </location>
</feature>
<evidence type="ECO:0000256" key="3">
    <source>
        <dbReference type="SAM" id="SignalP"/>
    </source>
</evidence>
<reference evidence="5" key="1">
    <citation type="submission" date="2022-04" db="EMBL/GenBank/DDBJ databases">
        <title>Carnegiea gigantea Genome sequencing and assembly v2.</title>
        <authorList>
            <person name="Copetti D."/>
            <person name="Sanderson M.J."/>
            <person name="Burquez A."/>
            <person name="Wojciechowski M.F."/>
        </authorList>
    </citation>
    <scope>NUCLEOTIDE SEQUENCE</scope>
    <source>
        <strain evidence="5">SGP5-SGP5p</strain>
        <tissue evidence="5">Aerial part</tissue>
    </source>
</reference>
<proteinExistence type="predicted"/>
<evidence type="ECO:0000313" key="6">
    <source>
        <dbReference type="Proteomes" id="UP001153076"/>
    </source>
</evidence>
<dbReference type="GO" id="GO:0046872">
    <property type="term" value="F:metal ion binding"/>
    <property type="evidence" value="ECO:0007669"/>
    <property type="project" value="UniProtKB-KW"/>
</dbReference>
<feature type="domain" description="Phytocyanin" evidence="4">
    <location>
        <begin position="27"/>
        <end position="127"/>
    </location>
</feature>
<protein>
    <recommendedName>
        <fullName evidence="4">Phytocyanin domain-containing protein</fullName>
    </recommendedName>
</protein>
<comment type="caution">
    <text evidence="5">The sequence shown here is derived from an EMBL/GenBank/DDBJ whole genome shotgun (WGS) entry which is preliminary data.</text>
</comment>
<gene>
    <name evidence="5" type="ORF">Cgig2_011023</name>
</gene>
<dbReference type="AlphaFoldDB" id="A0A9Q1QHH5"/>
<dbReference type="Proteomes" id="UP001153076">
    <property type="component" value="Unassembled WGS sequence"/>
</dbReference>
<feature type="chain" id="PRO_5040137175" description="Phytocyanin domain-containing protein" evidence="3">
    <location>
        <begin position="27"/>
        <end position="235"/>
    </location>
</feature>
<sequence>MAGKMVVVAVTAVLLAVALPCPAAHATAYRVGESAGWTSVDDDKYKQWAATKTFRLGDVIVFVYTKFHNVMQVTHQDYNACNKSSPIATYTSGNDNITITKHGHHFYICGFLNHCQLGQKVDINVPTTTAGPIPAPLHSVQSPAAVGPAKLADSAMASGSSSATASSVPVEGVLNILATALVAVSICSTVGTTHLALPTNPLQPRARCLAVFVRKFRDRASAERTQGPPKGQAKL</sequence>
<dbReference type="SUPFAM" id="SSF49503">
    <property type="entry name" value="Cupredoxins"/>
    <property type="match status" value="1"/>
</dbReference>
<evidence type="ECO:0000256" key="1">
    <source>
        <dbReference type="ARBA" id="ARBA00022723"/>
    </source>
</evidence>
<organism evidence="5 6">
    <name type="scientific">Carnegiea gigantea</name>
    <dbReference type="NCBI Taxonomy" id="171969"/>
    <lineage>
        <taxon>Eukaryota</taxon>
        <taxon>Viridiplantae</taxon>
        <taxon>Streptophyta</taxon>
        <taxon>Embryophyta</taxon>
        <taxon>Tracheophyta</taxon>
        <taxon>Spermatophyta</taxon>
        <taxon>Magnoliopsida</taxon>
        <taxon>eudicotyledons</taxon>
        <taxon>Gunneridae</taxon>
        <taxon>Pentapetalae</taxon>
        <taxon>Caryophyllales</taxon>
        <taxon>Cactineae</taxon>
        <taxon>Cactaceae</taxon>
        <taxon>Cactoideae</taxon>
        <taxon>Echinocereeae</taxon>
        <taxon>Carnegiea</taxon>
    </lineage>
</organism>
<dbReference type="InterPro" id="IPR039391">
    <property type="entry name" value="Phytocyanin-like"/>
</dbReference>
<dbReference type="GO" id="GO:0009055">
    <property type="term" value="F:electron transfer activity"/>
    <property type="evidence" value="ECO:0007669"/>
    <property type="project" value="InterPro"/>
</dbReference>
<dbReference type="PROSITE" id="PS51485">
    <property type="entry name" value="PHYTOCYANIN"/>
    <property type="match status" value="1"/>
</dbReference>
<dbReference type="EMBL" id="JAKOGI010000134">
    <property type="protein sequence ID" value="KAJ8442753.1"/>
    <property type="molecule type" value="Genomic_DNA"/>
</dbReference>
<dbReference type="PANTHER" id="PTHR33021">
    <property type="entry name" value="BLUE COPPER PROTEIN"/>
    <property type="match status" value="1"/>
</dbReference>
<accession>A0A9Q1QHH5</accession>
<dbReference type="OrthoDB" id="1933492at2759"/>
<evidence type="ECO:0000256" key="2">
    <source>
        <dbReference type="ARBA" id="ARBA00023180"/>
    </source>
</evidence>
<name>A0A9Q1QHH5_9CARY</name>
<dbReference type="Pfam" id="PF02298">
    <property type="entry name" value="Cu_bind_like"/>
    <property type="match status" value="1"/>
</dbReference>
<dbReference type="InterPro" id="IPR008972">
    <property type="entry name" value="Cupredoxin"/>
</dbReference>
<keyword evidence="6" id="KW-1185">Reference proteome</keyword>